<dbReference type="Gene3D" id="3.40.50.200">
    <property type="entry name" value="Peptidase S8/S53 domain"/>
    <property type="match status" value="1"/>
</dbReference>
<dbReference type="InterPro" id="IPR056002">
    <property type="entry name" value="DUF7580"/>
</dbReference>
<sequence length="904" mass="101343">MASSDRDTVVVNFAVDVTERLATIARGVGVSEDKLFCPALAAALWLVNQHLKVKDQKQSDSALGTRLLKLLSNLERICKPPTGPSPSRGPKTSLDLTHRYPGLSLLRQNNRKNAVDGIRKLASRRSPEGRKKQQDLLRILEAFIKPLAVADEAPNPKTKAEVWVGDDFTGSMRTLYKVLSSYIFCNAGSEQTQIAGRLRLALENGAEGDSPAFDLMFLAHPHHEPQAEAFRWRETRIAVDRRKAKFAVAGDEDVKLHIDGPTHIADFCERISTREQYQLSLKVSGKQLHFVEWCEGARSWVPNTPSVSLSTILRNHKLSQKMKYLLSYLLAKSVWQFYSTDWMGKEWTKESIHFMYERRQGAKNAGVYLNEPFISARFDPDGSNNDAEFRPHKFPKIKALGIVLLEIELGTVIEDHYEEECYAPDGELNADADLYAALKLFDDPDRLEDTFPLLKTVIGDCLRPSKFMQHRQSVEELRKVLQEDVVDHLHTLIKLYGQPEKIDLKPTVQMQTSQLRQITQPPHSAPLLQQPQVPRNVPIHEQKTMNAKSVAFNGAVASCITRASSEAWFDELDQLNEVLASLPNEIDQTYEPVRVAVIDTGINGSDVYAKHIRGYRDFVTNKDDVKLDNTGHGTNSVKLVYKVCADAEVYVARVFEYDEADDDTQDLMLKAIEHAKNVWNVDIISIASGFERDHALMRRAIKRAASDGTLVFAAASNYGNIRQVTFPARMQDVICVYCTDGRAKVSQSINPAAQTTKSKNFAILGEGVSVPPSIKEQVTGTSVATSIAAGLAGRLLDFSRQKDCRQRIRCVGNLASVEGISAVFSHMAKGAEDYRVDERQLVRELEEDLIETYSVDASKNYRQASLRRTECNCSTPSPVPTSRIPVVQLRRTIWADAWAHLLEN</sequence>
<dbReference type="PANTHER" id="PTHR35186:SF4">
    <property type="entry name" value="PRION-INHIBITION AND PROPAGATION HELO DOMAIN-CONTAINING PROTEIN"/>
    <property type="match status" value="1"/>
</dbReference>
<gene>
    <name evidence="4" type="ORF">CEP54_003100</name>
</gene>
<dbReference type="InterPro" id="IPR000209">
    <property type="entry name" value="Peptidase_S8/S53_dom"/>
</dbReference>
<evidence type="ECO:0000259" key="3">
    <source>
        <dbReference type="Pfam" id="PF24476"/>
    </source>
</evidence>
<protein>
    <submittedName>
        <fullName evidence="4">Uncharacterized protein</fullName>
    </submittedName>
</protein>
<reference evidence="4 5" key="1">
    <citation type="submission" date="2017-06" db="EMBL/GenBank/DDBJ databases">
        <title>Comparative genomic analysis of Ambrosia Fusariam Clade fungi.</title>
        <authorList>
            <person name="Stajich J.E."/>
            <person name="Carrillo J."/>
            <person name="Kijimoto T."/>
            <person name="Eskalen A."/>
            <person name="O'Donnell K."/>
            <person name="Kasson M."/>
        </authorList>
    </citation>
    <scope>NUCLEOTIDE SEQUENCE [LARGE SCALE GENOMIC DNA]</scope>
    <source>
        <strain evidence="4 5">NRRL62584</strain>
    </source>
</reference>
<keyword evidence="1" id="KW-0378">Hydrolase</keyword>
<dbReference type="SUPFAM" id="SSF52743">
    <property type="entry name" value="Subtilisin-like"/>
    <property type="match status" value="1"/>
</dbReference>
<name>A0A428QQZ6_9HYPO</name>
<feature type="domain" description="DUF7580" evidence="3">
    <location>
        <begin position="172"/>
        <end position="491"/>
    </location>
</feature>
<keyword evidence="1" id="KW-0645">Protease</keyword>
<dbReference type="GO" id="GO:0006508">
    <property type="term" value="P:proteolysis"/>
    <property type="evidence" value="ECO:0007669"/>
    <property type="project" value="UniProtKB-KW"/>
</dbReference>
<evidence type="ECO:0000259" key="2">
    <source>
        <dbReference type="Pfam" id="PF00082"/>
    </source>
</evidence>
<dbReference type="InterPro" id="IPR036852">
    <property type="entry name" value="Peptidase_S8/S53_dom_sf"/>
</dbReference>
<accession>A0A428QQZ6</accession>
<dbReference type="AlphaFoldDB" id="A0A428QQZ6"/>
<dbReference type="PANTHER" id="PTHR35186">
    <property type="entry name" value="ANK_REP_REGION DOMAIN-CONTAINING PROTEIN"/>
    <property type="match status" value="1"/>
</dbReference>
<feature type="active site" description="Charge relay system" evidence="1">
    <location>
        <position position="782"/>
    </location>
</feature>
<evidence type="ECO:0000313" key="4">
    <source>
        <dbReference type="EMBL" id="RSL67722.1"/>
    </source>
</evidence>
<dbReference type="PROSITE" id="PS51892">
    <property type="entry name" value="SUBTILASE"/>
    <property type="match status" value="1"/>
</dbReference>
<dbReference type="Pfam" id="PF00082">
    <property type="entry name" value="Peptidase_S8"/>
    <property type="match status" value="1"/>
</dbReference>
<feature type="active site" description="Charge relay system" evidence="1">
    <location>
        <position position="632"/>
    </location>
</feature>
<dbReference type="EMBL" id="NKCI01000019">
    <property type="protein sequence ID" value="RSL67722.1"/>
    <property type="molecule type" value="Genomic_DNA"/>
</dbReference>
<comment type="caution">
    <text evidence="4">The sequence shown here is derived from an EMBL/GenBank/DDBJ whole genome shotgun (WGS) entry which is preliminary data.</text>
</comment>
<dbReference type="Proteomes" id="UP000288168">
    <property type="component" value="Unassembled WGS sequence"/>
</dbReference>
<dbReference type="Pfam" id="PF24476">
    <property type="entry name" value="DUF7580"/>
    <property type="match status" value="1"/>
</dbReference>
<feature type="domain" description="Peptidase S8/S53" evidence="2">
    <location>
        <begin position="593"/>
        <end position="797"/>
    </location>
</feature>
<feature type="active site" description="Charge relay system" evidence="1">
    <location>
        <position position="599"/>
    </location>
</feature>
<organism evidence="4 5">
    <name type="scientific">Fusarium duplospermum</name>
    <dbReference type="NCBI Taxonomy" id="1325734"/>
    <lineage>
        <taxon>Eukaryota</taxon>
        <taxon>Fungi</taxon>
        <taxon>Dikarya</taxon>
        <taxon>Ascomycota</taxon>
        <taxon>Pezizomycotina</taxon>
        <taxon>Sordariomycetes</taxon>
        <taxon>Hypocreomycetidae</taxon>
        <taxon>Hypocreales</taxon>
        <taxon>Nectriaceae</taxon>
        <taxon>Fusarium</taxon>
        <taxon>Fusarium solani species complex</taxon>
    </lineage>
</organism>
<keyword evidence="5" id="KW-1185">Reference proteome</keyword>
<proteinExistence type="inferred from homology"/>
<comment type="similarity">
    <text evidence="1">Belongs to the peptidase S8 family.</text>
</comment>
<dbReference type="OrthoDB" id="3565018at2759"/>
<keyword evidence="1" id="KW-0720">Serine protease</keyword>
<evidence type="ECO:0000313" key="5">
    <source>
        <dbReference type="Proteomes" id="UP000288168"/>
    </source>
</evidence>
<dbReference type="GO" id="GO:0004252">
    <property type="term" value="F:serine-type endopeptidase activity"/>
    <property type="evidence" value="ECO:0007669"/>
    <property type="project" value="UniProtKB-UniRule"/>
</dbReference>
<evidence type="ECO:0000256" key="1">
    <source>
        <dbReference type="PROSITE-ProRule" id="PRU01240"/>
    </source>
</evidence>